<dbReference type="Proteomes" id="UP000243519">
    <property type="component" value="Unassembled WGS sequence"/>
</dbReference>
<feature type="compositionally biased region" description="Pro residues" evidence="1">
    <location>
        <begin position="512"/>
        <end position="522"/>
    </location>
</feature>
<proteinExistence type="predicted"/>
<feature type="region of interest" description="Disordered" evidence="1">
    <location>
        <begin position="504"/>
        <end position="525"/>
    </location>
</feature>
<evidence type="ECO:0000313" key="4">
    <source>
        <dbReference type="Proteomes" id="UP000243519"/>
    </source>
</evidence>
<comment type="caution">
    <text evidence="3">The sequence shown here is derived from an EMBL/GenBank/DDBJ whole genome shotgun (WGS) entry which is preliminary data.</text>
</comment>
<dbReference type="AlphaFoldDB" id="A0A178FFL0"/>
<gene>
    <name evidence="3" type="ORF">A7D00_5738</name>
</gene>
<protein>
    <submittedName>
        <fullName evidence="3">Uncharacterized protein</fullName>
    </submittedName>
</protein>
<feature type="compositionally biased region" description="Polar residues" evidence="1">
    <location>
        <begin position="638"/>
        <end position="667"/>
    </location>
</feature>
<keyword evidence="4" id="KW-1185">Reference proteome</keyword>
<feature type="transmembrane region" description="Helical" evidence="2">
    <location>
        <begin position="773"/>
        <end position="798"/>
    </location>
</feature>
<feature type="region of interest" description="Disordered" evidence="1">
    <location>
        <begin position="592"/>
        <end position="672"/>
    </location>
</feature>
<reference evidence="3 4" key="1">
    <citation type="submission" date="2016-05" db="EMBL/GenBank/DDBJ databases">
        <title>Genome sequencing of Trichophyton violaceum CMCC(F)T3l isolated from hair.</title>
        <authorList>
            <person name="Zhan P."/>
            <person name="Tao Y."/>
            <person name="Liu W."/>
        </authorList>
    </citation>
    <scope>NUCLEOTIDE SEQUENCE [LARGE SCALE GENOMIC DNA]</scope>
    <source>
        <strain evidence="4">CMCC(F)T3l</strain>
    </source>
</reference>
<keyword evidence="2" id="KW-0812">Transmembrane</keyword>
<keyword evidence="2" id="KW-1133">Transmembrane helix</keyword>
<evidence type="ECO:0000313" key="3">
    <source>
        <dbReference type="EMBL" id="OAL70207.1"/>
    </source>
</evidence>
<sequence>MGRRPYLNSLALGRSPYEAPELIVNGSAIPQPNRHLANSNADGYVQEYDARGHPINRRSKAEARQLRKAKNDVLSTMGIVVSGEELNTASMREQEKIALLAEENDFGLALAAIDQLSMFGASWWTKSLACRIQTFKSYNISSLTGIVSEERQRIGFAGFYFAGLPVWTVSFLLSVCRSHFLESALDSLHSTLSSLIDAKWYKKFIHGLITVLSFGANSAVILVLGQGYMFSLLQSLQLLPPFSIPSLYSFIPFTANSLIQLPPLPSKLSAHTIGLYCISLATSPFILLNLYINVRPVVEARVYRILRRRLPKPDRPDKLSLRVAVENELIEWTAPSLGKRSEEEIKRSHFTLAQEIKYELVTFKNWLLRSVGFHPTAKPKPAPREAAWLQRYESVQRRVGQLQQDLRSGTLNPENNTDLPTAGAGQESQASHTNNVNMIGQILENDENRFAQSPIQLPEGYFSDIRTSLPSTDNVTALSIPSQHDIPLHAVDSTAVTTHVPASRTNTLFSPSPSPESSPPSSPRVRASLIHQNSDVITMHLELLQSHTDTEVESQGLNASVSLPNGVVHRTESQTSAIDRAASELLDALLSDSSQHPGNVPASTRERGHSIPNEPVQNGIDPTAHTPEDELDALWQTPGMNHTTPNPPQDNISSSSSEQMANGTGPQRQPLLDRPGLHAAEEWDHHVTILSSHPADAFSSHLSSIITSVLFYPFESLYLRSLAFTYFSTQSSAIILPLGATASLLGLQSNVRPLGAWMGGGNALDMLSYVGKMALIVGFETVISAGIWGLGASAAVTLGKIKFQWGQL</sequence>
<feature type="transmembrane region" description="Helical" evidence="2">
    <location>
        <begin position="200"/>
        <end position="224"/>
    </location>
</feature>
<dbReference type="EMBL" id="LHPN01000010">
    <property type="protein sequence ID" value="OAL70207.1"/>
    <property type="molecule type" value="Genomic_DNA"/>
</dbReference>
<keyword evidence="2" id="KW-0472">Membrane</keyword>
<feature type="transmembrane region" description="Helical" evidence="2">
    <location>
        <begin position="273"/>
        <end position="294"/>
    </location>
</feature>
<accession>A0A178FFL0</accession>
<feature type="region of interest" description="Disordered" evidence="1">
    <location>
        <begin position="400"/>
        <end position="430"/>
    </location>
</feature>
<evidence type="ECO:0000256" key="2">
    <source>
        <dbReference type="SAM" id="Phobius"/>
    </source>
</evidence>
<evidence type="ECO:0000256" key="1">
    <source>
        <dbReference type="SAM" id="MobiDB-lite"/>
    </source>
</evidence>
<feature type="transmembrane region" description="Helical" evidence="2">
    <location>
        <begin position="159"/>
        <end position="180"/>
    </location>
</feature>
<dbReference type="OrthoDB" id="5383784at2759"/>
<feature type="compositionally biased region" description="Polar residues" evidence="1">
    <location>
        <begin position="401"/>
        <end position="419"/>
    </location>
</feature>
<organism evidence="3 4">
    <name type="scientific">Trichophyton violaceum</name>
    <dbReference type="NCBI Taxonomy" id="34388"/>
    <lineage>
        <taxon>Eukaryota</taxon>
        <taxon>Fungi</taxon>
        <taxon>Dikarya</taxon>
        <taxon>Ascomycota</taxon>
        <taxon>Pezizomycotina</taxon>
        <taxon>Eurotiomycetes</taxon>
        <taxon>Eurotiomycetidae</taxon>
        <taxon>Onygenales</taxon>
        <taxon>Arthrodermataceae</taxon>
        <taxon>Trichophyton</taxon>
    </lineage>
</organism>
<name>A0A178FFL0_TRIVO</name>